<dbReference type="GO" id="GO:0005524">
    <property type="term" value="F:ATP binding"/>
    <property type="evidence" value="ECO:0007669"/>
    <property type="project" value="UniProtKB-KW"/>
</dbReference>
<dbReference type="SUPFAM" id="SSF52540">
    <property type="entry name" value="P-loop containing nucleoside triphosphate hydrolases"/>
    <property type="match status" value="1"/>
</dbReference>
<keyword evidence="4 6" id="KW-0067">ATP-binding</keyword>
<feature type="domain" description="ABC transporter" evidence="5">
    <location>
        <begin position="18"/>
        <end position="248"/>
    </location>
</feature>
<dbReference type="Proteomes" id="UP000219465">
    <property type="component" value="Unassembled WGS sequence"/>
</dbReference>
<dbReference type="InterPro" id="IPR017871">
    <property type="entry name" value="ABC_transporter-like_CS"/>
</dbReference>
<dbReference type="PROSITE" id="PS50893">
    <property type="entry name" value="ABC_TRANSPORTER_2"/>
    <property type="match status" value="1"/>
</dbReference>
<evidence type="ECO:0000256" key="1">
    <source>
        <dbReference type="ARBA" id="ARBA00005417"/>
    </source>
</evidence>
<proteinExistence type="inferred from homology"/>
<keyword evidence="7" id="KW-1185">Reference proteome</keyword>
<dbReference type="Pfam" id="PF00005">
    <property type="entry name" value="ABC_tran"/>
    <property type="match status" value="1"/>
</dbReference>
<evidence type="ECO:0000256" key="3">
    <source>
        <dbReference type="ARBA" id="ARBA00022741"/>
    </source>
</evidence>
<evidence type="ECO:0000256" key="4">
    <source>
        <dbReference type="ARBA" id="ARBA00022840"/>
    </source>
</evidence>
<gene>
    <name evidence="6" type="ORF">SAMN05877838_3927</name>
</gene>
<dbReference type="AlphaFoldDB" id="A0A286IG20"/>
<reference evidence="7" key="1">
    <citation type="submission" date="2017-08" db="EMBL/GenBank/DDBJ databases">
        <authorList>
            <person name="Varghese N."/>
            <person name="Submissions S."/>
        </authorList>
    </citation>
    <scope>NUCLEOTIDE SEQUENCE [LARGE SCALE GENOMIC DNA]</scope>
    <source>
        <strain evidence="7">KCTC 23107</strain>
    </source>
</reference>
<accession>A0A286IG20</accession>
<keyword evidence="3" id="KW-0547">Nucleotide-binding</keyword>
<evidence type="ECO:0000313" key="6">
    <source>
        <dbReference type="EMBL" id="SOE18977.1"/>
    </source>
</evidence>
<evidence type="ECO:0000313" key="7">
    <source>
        <dbReference type="Proteomes" id="UP000219465"/>
    </source>
</evidence>
<dbReference type="PANTHER" id="PTHR45772">
    <property type="entry name" value="CONSERVED COMPONENT OF ABC TRANSPORTER FOR NATURAL AMINO ACIDS-RELATED"/>
    <property type="match status" value="1"/>
</dbReference>
<dbReference type="InterPro" id="IPR027417">
    <property type="entry name" value="P-loop_NTPase"/>
</dbReference>
<name>A0A286IG20_9HYPH</name>
<comment type="similarity">
    <text evidence="1">Belongs to the ABC transporter superfamily.</text>
</comment>
<dbReference type="GO" id="GO:0016887">
    <property type="term" value="F:ATP hydrolysis activity"/>
    <property type="evidence" value="ECO:0007669"/>
    <property type="project" value="InterPro"/>
</dbReference>
<evidence type="ECO:0000259" key="5">
    <source>
        <dbReference type="PROSITE" id="PS50893"/>
    </source>
</evidence>
<organism evidence="6 7">
    <name type="scientific">Hoeflea halophila</name>
    <dbReference type="NCBI Taxonomy" id="714899"/>
    <lineage>
        <taxon>Bacteria</taxon>
        <taxon>Pseudomonadati</taxon>
        <taxon>Pseudomonadota</taxon>
        <taxon>Alphaproteobacteria</taxon>
        <taxon>Hyphomicrobiales</taxon>
        <taxon>Rhizobiaceae</taxon>
        <taxon>Hoeflea</taxon>
    </lineage>
</organism>
<dbReference type="InterPro" id="IPR051120">
    <property type="entry name" value="ABC_AA/LPS_Transport"/>
</dbReference>
<dbReference type="InterPro" id="IPR003439">
    <property type="entry name" value="ABC_transporter-like_ATP-bd"/>
</dbReference>
<sequence>MACVAFAAGVSGMAETVLETAGLTMRFGGVVASDNVDFKLKAGELRCLIGPNGAGKSTFFKCITGLLTPTSGQVFMRGYETTGWNPHQVAGLGVGIKTQVPNLMDGLDVFENIWMAARRFLSMPDAMRKASEVIERLALGPIARTELGRLAHGERQRVELGLVVAADPWLVLLDEPAAGMSADDVERMSTIIREMTRTAAVVIVEHDMQFIRSIASTVTVFHQGAVLMEDHVDRVMADPTVRNVYLGKKA</sequence>
<keyword evidence="2" id="KW-0813">Transport</keyword>
<dbReference type="PROSITE" id="PS00211">
    <property type="entry name" value="ABC_TRANSPORTER_1"/>
    <property type="match status" value="1"/>
</dbReference>
<protein>
    <submittedName>
        <fullName evidence="6">Branched-chain amino acid transport system ATP-binding protein/urea transport system ATP-binding protein</fullName>
    </submittedName>
</protein>
<evidence type="ECO:0000256" key="2">
    <source>
        <dbReference type="ARBA" id="ARBA00022448"/>
    </source>
</evidence>
<dbReference type="EMBL" id="OCPC01000007">
    <property type="protein sequence ID" value="SOE18977.1"/>
    <property type="molecule type" value="Genomic_DNA"/>
</dbReference>
<dbReference type="PANTHER" id="PTHR45772:SF8">
    <property type="entry name" value="HIGH-AFFINITY BRANCHED-CHAIN AMINO ACID TRANSPORT ATP-BINDING PROTEIN"/>
    <property type="match status" value="1"/>
</dbReference>
<dbReference type="Gene3D" id="3.40.50.300">
    <property type="entry name" value="P-loop containing nucleotide triphosphate hydrolases"/>
    <property type="match status" value="1"/>
</dbReference>
<dbReference type="GO" id="GO:0005886">
    <property type="term" value="C:plasma membrane"/>
    <property type="evidence" value="ECO:0007669"/>
    <property type="project" value="TreeGrafter"/>
</dbReference>